<dbReference type="GO" id="GO:0004852">
    <property type="term" value="F:uroporphyrinogen-III synthase activity"/>
    <property type="evidence" value="ECO:0007669"/>
    <property type="project" value="UniProtKB-UniRule"/>
</dbReference>
<gene>
    <name evidence="11" type="ORF">GCM10011496_02680</name>
</gene>
<keyword evidence="11" id="KW-0808">Transferase</keyword>
<keyword evidence="12" id="KW-1185">Reference proteome</keyword>
<evidence type="ECO:0000256" key="5">
    <source>
        <dbReference type="ARBA" id="ARBA00023244"/>
    </source>
</evidence>
<organism evidence="11 12">
    <name type="scientific">Polaromonas eurypsychrophila</name>
    <dbReference type="NCBI Taxonomy" id="1614635"/>
    <lineage>
        <taxon>Bacteria</taxon>
        <taxon>Pseudomonadati</taxon>
        <taxon>Pseudomonadota</taxon>
        <taxon>Betaproteobacteria</taxon>
        <taxon>Burkholderiales</taxon>
        <taxon>Comamonadaceae</taxon>
        <taxon>Polaromonas</taxon>
    </lineage>
</organism>
<evidence type="ECO:0000313" key="12">
    <source>
        <dbReference type="Proteomes" id="UP000620596"/>
    </source>
</evidence>
<dbReference type="InterPro" id="IPR039793">
    <property type="entry name" value="UROS/Hem4"/>
</dbReference>
<dbReference type="GO" id="GO:0006780">
    <property type="term" value="P:uroporphyrinogen III biosynthetic process"/>
    <property type="evidence" value="ECO:0007669"/>
    <property type="project" value="UniProtKB-UniRule"/>
</dbReference>
<keyword evidence="11" id="KW-0489">Methyltransferase</keyword>
<name>A0A916S6P9_9BURK</name>
<sequence length="268" mass="28223">MKPGRVIVTRPARDATRWVLSLTQRGLPAEALPLIRIEALPVSSALQQTWRDIASFAALMFVSGNAAEAFFASNEASAHTGQAQTAIDFIANEGPRCMAPGPGTVAALRAAGIPDSRIDSPALDAGQFDSEALWSVVAGRPWQGRRVLIVRGQGAGAEMAGASNGRDWLARQLSAAGALPEFIAVYQRSAPLFTSQQRKTMAEAAVDGSVWLFSSSEAVGHLPAGDWSRARAVATHPRIAEAVRAAGWGVVAESRPALDDIVASIESM</sequence>
<keyword evidence="5 9" id="KW-0627">Porphyrin biosynthesis</keyword>
<dbReference type="PANTHER" id="PTHR38042:SF1">
    <property type="entry name" value="UROPORPHYRINOGEN-III SYNTHASE, CHLOROPLASTIC"/>
    <property type="match status" value="1"/>
</dbReference>
<evidence type="ECO:0000256" key="9">
    <source>
        <dbReference type="RuleBase" id="RU366031"/>
    </source>
</evidence>
<comment type="similarity">
    <text evidence="2 9">Belongs to the uroporphyrinogen-III synthase family.</text>
</comment>
<evidence type="ECO:0000313" key="11">
    <source>
        <dbReference type="EMBL" id="GGA85563.1"/>
    </source>
</evidence>
<evidence type="ECO:0000256" key="3">
    <source>
        <dbReference type="ARBA" id="ARBA00013109"/>
    </source>
</evidence>
<dbReference type="EMBL" id="BMIG01000001">
    <property type="protein sequence ID" value="GGA85563.1"/>
    <property type="molecule type" value="Genomic_DNA"/>
</dbReference>
<dbReference type="AlphaFoldDB" id="A0A916S6P9"/>
<dbReference type="SUPFAM" id="SSF69618">
    <property type="entry name" value="HemD-like"/>
    <property type="match status" value="1"/>
</dbReference>
<comment type="catalytic activity">
    <reaction evidence="8 9">
        <text>hydroxymethylbilane = uroporphyrinogen III + H2O</text>
        <dbReference type="Rhea" id="RHEA:18965"/>
        <dbReference type="ChEBI" id="CHEBI:15377"/>
        <dbReference type="ChEBI" id="CHEBI:57308"/>
        <dbReference type="ChEBI" id="CHEBI:57845"/>
        <dbReference type="EC" id="4.2.1.75"/>
    </reaction>
</comment>
<dbReference type="CDD" id="cd06578">
    <property type="entry name" value="HemD"/>
    <property type="match status" value="1"/>
</dbReference>
<evidence type="ECO:0000256" key="8">
    <source>
        <dbReference type="ARBA" id="ARBA00048617"/>
    </source>
</evidence>
<comment type="function">
    <text evidence="6 9">Catalyzes cyclization of the linear tetrapyrrole, hydroxymethylbilane, to the macrocyclic uroporphyrinogen III.</text>
</comment>
<dbReference type="Pfam" id="PF02602">
    <property type="entry name" value="HEM4"/>
    <property type="match status" value="1"/>
</dbReference>
<dbReference type="GO" id="GO:0032259">
    <property type="term" value="P:methylation"/>
    <property type="evidence" value="ECO:0007669"/>
    <property type="project" value="UniProtKB-KW"/>
</dbReference>
<evidence type="ECO:0000256" key="6">
    <source>
        <dbReference type="ARBA" id="ARBA00037589"/>
    </source>
</evidence>
<keyword evidence="4 9" id="KW-0456">Lyase</keyword>
<dbReference type="GO" id="GO:0008168">
    <property type="term" value="F:methyltransferase activity"/>
    <property type="evidence" value="ECO:0007669"/>
    <property type="project" value="UniProtKB-KW"/>
</dbReference>
<comment type="caution">
    <text evidence="11">The sequence shown here is derived from an EMBL/GenBank/DDBJ whole genome shotgun (WGS) entry which is preliminary data.</text>
</comment>
<protein>
    <recommendedName>
        <fullName evidence="7 9">Uroporphyrinogen-III synthase</fullName>
        <ecNumber evidence="3 9">4.2.1.75</ecNumber>
    </recommendedName>
</protein>
<dbReference type="PANTHER" id="PTHR38042">
    <property type="entry name" value="UROPORPHYRINOGEN-III SYNTHASE, CHLOROPLASTIC"/>
    <property type="match status" value="1"/>
</dbReference>
<evidence type="ECO:0000256" key="7">
    <source>
        <dbReference type="ARBA" id="ARBA00040167"/>
    </source>
</evidence>
<dbReference type="Gene3D" id="3.40.50.10090">
    <property type="match status" value="2"/>
</dbReference>
<dbReference type="InterPro" id="IPR036108">
    <property type="entry name" value="4pyrrol_syn_uPrphyn_synt_sf"/>
</dbReference>
<reference evidence="11" key="1">
    <citation type="journal article" date="2014" name="Int. J. Syst. Evol. Microbiol.">
        <title>Complete genome sequence of Corynebacterium casei LMG S-19264T (=DSM 44701T), isolated from a smear-ripened cheese.</title>
        <authorList>
            <consortium name="US DOE Joint Genome Institute (JGI-PGF)"/>
            <person name="Walter F."/>
            <person name="Albersmeier A."/>
            <person name="Kalinowski J."/>
            <person name="Ruckert C."/>
        </authorList>
    </citation>
    <scope>NUCLEOTIDE SEQUENCE</scope>
    <source>
        <strain evidence="11">CGMCC 1.15322</strain>
    </source>
</reference>
<accession>A0A916S6P9</accession>
<evidence type="ECO:0000256" key="1">
    <source>
        <dbReference type="ARBA" id="ARBA00004772"/>
    </source>
</evidence>
<evidence type="ECO:0000256" key="2">
    <source>
        <dbReference type="ARBA" id="ARBA00008133"/>
    </source>
</evidence>
<reference evidence="11" key="2">
    <citation type="submission" date="2020-09" db="EMBL/GenBank/DDBJ databases">
        <authorList>
            <person name="Sun Q."/>
            <person name="Zhou Y."/>
        </authorList>
    </citation>
    <scope>NUCLEOTIDE SEQUENCE</scope>
    <source>
        <strain evidence="11">CGMCC 1.15322</strain>
    </source>
</reference>
<dbReference type="InterPro" id="IPR003754">
    <property type="entry name" value="4pyrrol_synth_uPrphyn_synth"/>
</dbReference>
<dbReference type="Proteomes" id="UP000620596">
    <property type="component" value="Unassembled WGS sequence"/>
</dbReference>
<feature type="domain" description="Tetrapyrrole biosynthesis uroporphyrinogen III synthase" evidence="10">
    <location>
        <begin position="21"/>
        <end position="262"/>
    </location>
</feature>
<dbReference type="GO" id="GO:0006782">
    <property type="term" value="P:protoporphyrinogen IX biosynthetic process"/>
    <property type="evidence" value="ECO:0007669"/>
    <property type="project" value="UniProtKB-UniRule"/>
</dbReference>
<dbReference type="EC" id="4.2.1.75" evidence="3 9"/>
<evidence type="ECO:0000256" key="4">
    <source>
        <dbReference type="ARBA" id="ARBA00023239"/>
    </source>
</evidence>
<evidence type="ECO:0000259" key="10">
    <source>
        <dbReference type="Pfam" id="PF02602"/>
    </source>
</evidence>
<proteinExistence type="inferred from homology"/>
<dbReference type="RefSeq" id="WP_188705802.1">
    <property type="nucleotide sequence ID" value="NZ_BMIG01000001.1"/>
</dbReference>
<comment type="pathway">
    <text evidence="1 9">Porphyrin-containing compound metabolism; protoporphyrin-IX biosynthesis; coproporphyrinogen-III from 5-aminolevulinate: step 3/4.</text>
</comment>